<name>A0A7W7AJH5_9SPHN</name>
<keyword evidence="1" id="KW-0732">Signal</keyword>
<accession>A0A7W7AJH5</accession>
<proteinExistence type="predicted"/>
<organism evidence="2 3">
    <name type="scientific">Sphingomonas abaci</name>
    <dbReference type="NCBI Taxonomy" id="237611"/>
    <lineage>
        <taxon>Bacteria</taxon>
        <taxon>Pseudomonadati</taxon>
        <taxon>Pseudomonadota</taxon>
        <taxon>Alphaproteobacteria</taxon>
        <taxon>Sphingomonadales</taxon>
        <taxon>Sphingomonadaceae</taxon>
        <taxon>Sphingomonas</taxon>
    </lineage>
</organism>
<feature type="chain" id="PRO_5031361910" description="DUF2490 domain-containing protein" evidence="1">
    <location>
        <begin position="27"/>
        <end position="234"/>
    </location>
</feature>
<dbReference type="RefSeq" id="WP_184114657.1">
    <property type="nucleotide sequence ID" value="NZ_JACHNY010000004.1"/>
</dbReference>
<dbReference type="EMBL" id="JACHNY010000004">
    <property type="protein sequence ID" value="MBB4618159.1"/>
    <property type="molecule type" value="Genomic_DNA"/>
</dbReference>
<keyword evidence="3" id="KW-1185">Reference proteome</keyword>
<dbReference type="InterPro" id="IPR019619">
    <property type="entry name" value="DUF2490"/>
</dbReference>
<evidence type="ECO:0000313" key="3">
    <source>
        <dbReference type="Proteomes" id="UP000574769"/>
    </source>
</evidence>
<protein>
    <recommendedName>
        <fullName evidence="4">DUF2490 domain-containing protein</fullName>
    </recommendedName>
</protein>
<comment type="caution">
    <text evidence="2">The sequence shown here is derived from an EMBL/GenBank/DDBJ whole genome shotgun (WGS) entry which is preliminary data.</text>
</comment>
<feature type="signal peptide" evidence="1">
    <location>
        <begin position="1"/>
        <end position="26"/>
    </location>
</feature>
<gene>
    <name evidence="2" type="ORF">GGQ96_002295</name>
</gene>
<sequence length="234" mass="25715">MTPFPSRTLPAALLGIPALFCQPAAAQTQDGQIWFQVNTAVPVAKRTRVTLEQIARVSERQDGLYQSEFGVLLSRKLVRGLELGVGYRKVGAHNGSSGGNEDRLRQQLVGSFGPIATRFRVDERFSTQAGGVGIRIRPLIRYNYKLGPPGLALFASHESFYLPNATRWGQRSGYERMRNIVGATLPIGGEASLDIGYLNQYRPGRGGRPGQMDHALTTQLTINLHDLSFPSLHD</sequence>
<dbReference type="Pfam" id="PF10677">
    <property type="entry name" value="DUF2490"/>
    <property type="match status" value="1"/>
</dbReference>
<evidence type="ECO:0000256" key="1">
    <source>
        <dbReference type="SAM" id="SignalP"/>
    </source>
</evidence>
<dbReference type="Proteomes" id="UP000574769">
    <property type="component" value="Unassembled WGS sequence"/>
</dbReference>
<evidence type="ECO:0008006" key="4">
    <source>
        <dbReference type="Google" id="ProtNLM"/>
    </source>
</evidence>
<evidence type="ECO:0000313" key="2">
    <source>
        <dbReference type="EMBL" id="MBB4618159.1"/>
    </source>
</evidence>
<dbReference type="AlphaFoldDB" id="A0A7W7AJH5"/>
<reference evidence="2 3" key="1">
    <citation type="submission" date="2020-08" db="EMBL/GenBank/DDBJ databases">
        <title>Genomic Encyclopedia of Type Strains, Phase IV (KMG-IV): sequencing the most valuable type-strain genomes for metagenomic binning, comparative biology and taxonomic classification.</title>
        <authorList>
            <person name="Goeker M."/>
        </authorList>
    </citation>
    <scope>NUCLEOTIDE SEQUENCE [LARGE SCALE GENOMIC DNA]</scope>
    <source>
        <strain evidence="2 3">DSM 15867</strain>
    </source>
</reference>